<dbReference type="AlphaFoldDB" id="A0A9X3SD34"/>
<reference evidence="2" key="1">
    <citation type="submission" date="2021-10" db="EMBL/GenBank/DDBJ databases">
        <title>Streptomonospora sp. nov., isolated from mangrove soil.</title>
        <authorList>
            <person name="Chen X."/>
            <person name="Ge X."/>
            <person name="Liu W."/>
        </authorList>
    </citation>
    <scope>NUCLEOTIDE SEQUENCE</scope>
    <source>
        <strain evidence="2">S1-112</strain>
    </source>
</reference>
<proteinExistence type="predicted"/>
<protein>
    <submittedName>
        <fullName evidence="2">NAD(P)H-binding protein</fullName>
    </submittedName>
</protein>
<dbReference type="SUPFAM" id="SSF51735">
    <property type="entry name" value="NAD(P)-binding Rossmann-fold domains"/>
    <property type="match status" value="1"/>
</dbReference>
<evidence type="ECO:0000313" key="3">
    <source>
        <dbReference type="Proteomes" id="UP001140076"/>
    </source>
</evidence>
<evidence type="ECO:0000259" key="1">
    <source>
        <dbReference type="Pfam" id="PF13460"/>
    </source>
</evidence>
<feature type="domain" description="NAD(P)-binding" evidence="1">
    <location>
        <begin position="17"/>
        <end position="177"/>
    </location>
</feature>
<dbReference type="PANTHER" id="PTHR43162">
    <property type="match status" value="1"/>
</dbReference>
<gene>
    <name evidence="2" type="ORF">LG943_08465</name>
</gene>
<dbReference type="Gene3D" id="3.90.25.10">
    <property type="entry name" value="UDP-galactose 4-epimerase, domain 1"/>
    <property type="match status" value="1"/>
</dbReference>
<dbReference type="Proteomes" id="UP001140076">
    <property type="component" value="Unassembled WGS sequence"/>
</dbReference>
<keyword evidence="3" id="KW-1185">Reference proteome</keyword>
<comment type="caution">
    <text evidence="2">The sequence shown here is derived from an EMBL/GenBank/DDBJ whole genome shotgun (WGS) entry which is preliminary data.</text>
</comment>
<dbReference type="Pfam" id="PF13460">
    <property type="entry name" value="NAD_binding_10"/>
    <property type="match status" value="1"/>
</dbReference>
<name>A0A9X3SD34_9ACTN</name>
<accession>A0A9X3SD34</accession>
<dbReference type="InterPro" id="IPR051604">
    <property type="entry name" value="Ergot_Alk_Oxidoreductase"/>
</dbReference>
<evidence type="ECO:0000313" key="2">
    <source>
        <dbReference type="EMBL" id="MDA0564358.1"/>
    </source>
</evidence>
<dbReference type="PANTHER" id="PTHR43162:SF1">
    <property type="entry name" value="PRESTALK A DIFFERENTIATION PROTEIN A"/>
    <property type="match status" value="1"/>
</dbReference>
<dbReference type="InterPro" id="IPR036291">
    <property type="entry name" value="NAD(P)-bd_dom_sf"/>
</dbReference>
<sequence length="282" mass="29290">MSTDTTTHPHPSFLVLGGTGKTGRRVAARLRAQGARVRAASRSGEVKFDWAAPATWGPALDGASAVYLVAPEDPAPVAPFVAQATDAGVRRFVVLSGRGMDLVGKAFGAGMAAAEAAVAASGAEWTILAANNFAQNFTEDLWHAPVLAGRLALPVGDVPEPFVDVEDVAEAAVAVLTGEGHAGRRYELSGPRGLTFAEAVRTVARASGRGVDYVELTPEAYRAELAAEGMPPEGVAAFDALYALLRTGRLAEPADGVRRLLGREATDFTAWATRVAAEGAWA</sequence>
<dbReference type="Gene3D" id="3.40.50.720">
    <property type="entry name" value="NAD(P)-binding Rossmann-like Domain"/>
    <property type="match status" value="1"/>
</dbReference>
<dbReference type="RefSeq" id="WP_270071643.1">
    <property type="nucleotide sequence ID" value="NZ_JAJAQC010000010.1"/>
</dbReference>
<dbReference type="InterPro" id="IPR016040">
    <property type="entry name" value="NAD(P)-bd_dom"/>
</dbReference>
<dbReference type="EMBL" id="JAJAQC010000010">
    <property type="protein sequence ID" value="MDA0564358.1"/>
    <property type="molecule type" value="Genomic_DNA"/>
</dbReference>
<organism evidence="2 3">
    <name type="scientific">Streptomonospora mangrovi</name>
    <dbReference type="NCBI Taxonomy" id="2883123"/>
    <lineage>
        <taxon>Bacteria</taxon>
        <taxon>Bacillati</taxon>
        <taxon>Actinomycetota</taxon>
        <taxon>Actinomycetes</taxon>
        <taxon>Streptosporangiales</taxon>
        <taxon>Nocardiopsidaceae</taxon>
        <taxon>Streptomonospora</taxon>
    </lineage>
</organism>